<comment type="caution">
    <text evidence="1">The sequence shown here is derived from an EMBL/GenBank/DDBJ whole genome shotgun (WGS) entry which is preliminary data.</text>
</comment>
<evidence type="ECO:0000313" key="1">
    <source>
        <dbReference type="EMBL" id="OGL86292.1"/>
    </source>
</evidence>
<evidence type="ECO:0000313" key="2">
    <source>
        <dbReference type="Proteomes" id="UP000176593"/>
    </source>
</evidence>
<accession>A0A1F7V6W9</accession>
<reference evidence="1 2" key="1">
    <citation type="journal article" date="2016" name="Nat. Commun.">
        <title>Thousands of microbial genomes shed light on interconnected biogeochemical processes in an aquifer system.</title>
        <authorList>
            <person name="Anantharaman K."/>
            <person name="Brown C.T."/>
            <person name="Hug L.A."/>
            <person name="Sharon I."/>
            <person name="Castelle C.J."/>
            <person name="Probst A.J."/>
            <person name="Thomas B.C."/>
            <person name="Singh A."/>
            <person name="Wilkins M.J."/>
            <person name="Karaoz U."/>
            <person name="Brodie E.L."/>
            <person name="Williams K.H."/>
            <person name="Hubbard S.S."/>
            <person name="Banfield J.F."/>
        </authorList>
    </citation>
    <scope>NUCLEOTIDE SEQUENCE [LARGE SCALE GENOMIC DNA]</scope>
</reference>
<name>A0A1F7V6W9_9BACT</name>
<proteinExistence type="predicted"/>
<protein>
    <recommendedName>
        <fullName evidence="3">DHHA1 domain-containing protein</fullName>
    </recommendedName>
</protein>
<evidence type="ECO:0008006" key="3">
    <source>
        <dbReference type="Google" id="ProtNLM"/>
    </source>
</evidence>
<dbReference type="AlphaFoldDB" id="A0A1F7V6W9"/>
<gene>
    <name evidence="1" type="ORF">A3I41_01875</name>
</gene>
<dbReference type="EMBL" id="MGEQ01000010">
    <property type="protein sequence ID" value="OGL86292.1"/>
    <property type="molecule type" value="Genomic_DNA"/>
</dbReference>
<organism evidence="1 2">
    <name type="scientific">Candidatus Uhrbacteria bacterium RIFCSPLOWO2_02_FULL_48_18</name>
    <dbReference type="NCBI Taxonomy" id="1802408"/>
    <lineage>
        <taxon>Bacteria</taxon>
        <taxon>Candidatus Uhriibacteriota</taxon>
    </lineage>
</organism>
<sequence length="311" mass="35285">MVFWYLFALHFTASKGHPLMKNLRDVLLITIDNDAEARLILMIATKAGMRVYRSAQRHGATLDEETGIVEFAQTVDLPCIWTIEMPGEKTEAMLRSSGFDLTIIDHHTYGDLDRVHNAQGARVPSSLEQFLQHAKITKTDLARLGFDPLLVYGIGIMDDRYVEGLRRAGYDKPMIESVLSYREELERQIDPHYAERLSAAELAWKNRQIHNGVIVYASDNQLSISRLVSTIAIQHNVESKPSIIFCRGGKQLFVLNILTAQVERLNRAFPGRYTWTYGGGHCWGLNNEKSPKNLWVTIDSKDLVDLLTQAE</sequence>
<dbReference type="Proteomes" id="UP000176593">
    <property type="component" value="Unassembled WGS sequence"/>
</dbReference>